<evidence type="ECO:0000256" key="1">
    <source>
        <dbReference type="SAM" id="SignalP"/>
    </source>
</evidence>
<feature type="signal peptide" evidence="1">
    <location>
        <begin position="1"/>
        <end position="37"/>
    </location>
</feature>
<accession>A0A3B9IKE1</accession>
<proteinExistence type="predicted"/>
<keyword evidence="2" id="KW-0969">Cilium</keyword>
<dbReference type="PANTHER" id="PTHR13593:SF113">
    <property type="entry name" value="SI:DKEY-266F7.9"/>
    <property type="match status" value="1"/>
</dbReference>
<evidence type="ECO:0000313" key="3">
    <source>
        <dbReference type="Proteomes" id="UP000257706"/>
    </source>
</evidence>
<protein>
    <submittedName>
        <fullName evidence="2">Flagellin</fullName>
    </submittedName>
</protein>
<keyword evidence="1" id="KW-0732">Signal</keyword>
<dbReference type="SUPFAM" id="SSF51695">
    <property type="entry name" value="PLC-like phosphodiesterases"/>
    <property type="match status" value="1"/>
</dbReference>
<sequence length="526" mass="56363">MSPTACKDIIMRGSIRHHAAAAVMGAAAFLSAAPADAKSLDFDLTAYTDNQTLSPSFYCEQTGGSSTTLSYPYKASGIEFMGTTESGTCDVSTYLEPHSAFNFHAMAGSTSAREVSYQINLYNDEIEGTQITQQAAQFFTYGNASYVLNYGITDLPMPFNDTAYLYIGNAQSDWMAELTGSSGYAGITFGDLVLPAAHDAGMFQISDSSAATSNLKGVCSTKVPGAFNFLCQEAEYGATALQNVSLTQKDVIYDQLRIGTRYFDIRPGYPIGDAKATDANTTHIHNFIPGAPLAGMLDDVSRFLSEHDGEIVVLRIQSNGIDHGYYQFISSTDLTAALDRHIATGIGYRLVDDLSTLSGQSLKSIVGAGKRVIVVYGAEKSATNPTGIPNINDSYDDNDYQSSIHSPTAVNDDVATTLGNCSGSGDQYTLLQLQDTASGALLPFYTQAQYSPLILDASEVIGNSDFGNILQGTKPWFDAVNYPWLQSSAALADLVACHMPVVIQNDFVDVALTSHAIGLSKYRHDN</sequence>
<dbReference type="Proteomes" id="UP000257706">
    <property type="component" value="Unassembled WGS sequence"/>
</dbReference>
<comment type="caution">
    <text evidence="2">The sequence shown here is derived from an EMBL/GenBank/DDBJ whole genome shotgun (WGS) entry which is preliminary data.</text>
</comment>
<evidence type="ECO:0000313" key="2">
    <source>
        <dbReference type="EMBL" id="HAE48275.1"/>
    </source>
</evidence>
<gene>
    <name evidence="2" type="ORF">DCK97_12725</name>
</gene>
<reference evidence="2 3" key="1">
    <citation type="journal article" date="2018" name="Nat. Biotechnol.">
        <title>A standardized bacterial taxonomy based on genome phylogeny substantially revises the tree of life.</title>
        <authorList>
            <person name="Parks D.H."/>
            <person name="Chuvochina M."/>
            <person name="Waite D.W."/>
            <person name="Rinke C."/>
            <person name="Skarshewski A."/>
            <person name="Chaumeil P.A."/>
            <person name="Hugenholtz P."/>
        </authorList>
    </citation>
    <scope>NUCLEOTIDE SEQUENCE [LARGE SCALE GENOMIC DNA]</scope>
    <source>
        <strain evidence="2">UBA8739</strain>
    </source>
</reference>
<dbReference type="EMBL" id="DMAI01000201">
    <property type="protein sequence ID" value="HAE48275.1"/>
    <property type="molecule type" value="Genomic_DNA"/>
</dbReference>
<dbReference type="Gene3D" id="3.20.20.190">
    <property type="entry name" value="Phosphatidylinositol (PI) phosphodiesterase"/>
    <property type="match status" value="1"/>
</dbReference>
<dbReference type="GO" id="GO:0008081">
    <property type="term" value="F:phosphoric diester hydrolase activity"/>
    <property type="evidence" value="ECO:0007669"/>
    <property type="project" value="InterPro"/>
</dbReference>
<dbReference type="AlphaFoldDB" id="A0A3B9IKE1"/>
<feature type="chain" id="PRO_5017690082" evidence="1">
    <location>
        <begin position="38"/>
        <end position="526"/>
    </location>
</feature>
<dbReference type="PANTHER" id="PTHR13593">
    <property type="match status" value="1"/>
</dbReference>
<dbReference type="GO" id="GO:0006629">
    <property type="term" value="P:lipid metabolic process"/>
    <property type="evidence" value="ECO:0007669"/>
    <property type="project" value="InterPro"/>
</dbReference>
<organism evidence="2 3">
    <name type="scientific">Tistrella mobilis</name>
    <dbReference type="NCBI Taxonomy" id="171437"/>
    <lineage>
        <taxon>Bacteria</taxon>
        <taxon>Pseudomonadati</taxon>
        <taxon>Pseudomonadota</taxon>
        <taxon>Alphaproteobacteria</taxon>
        <taxon>Geminicoccales</taxon>
        <taxon>Geminicoccaceae</taxon>
        <taxon>Tistrella</taxon>
    </lineage>
</organism>
<dbReference type="InterPro" id="IPR017946">
    <property type="entry name" value="PLC-like_Pdiesterase_TIM-brl"/>
</dbReference>
<keyword evidence="2" id="KW-0966">Cell projection</keyword>
<keyword evidence="2" id="KW-0282">Flagellum</keyword>
<name>A0A3B9IKE1_9PROT</name>
<dbReference type="InterPro" id="IPR051057">
    <property type="entry name" value="PI-PLC_domain"/>
</dbReference>